<evidence type="ECO:0000256" key="7">
    <source>
        <dbReference type="ARBA" id="ARBA00022777"/>
    </source>
</evidence>
<keyword evidence="3" id="KW-0963">Cytoplasm</keyword>
<name>A0A1I0CUF8_9FIRM</name>
<dbReference type="GO" id="GO:0005737">
    <property type="term" value="C:cytoplasm"/>
    <property type="evidence" value="ECO:0007669"/>
    <property type="project" value="UniProtKB-SubCell"/>
</dbReference>
<reference evidence="10" key="1">
    <citation type="submission" date="2016-10" db="EMBL/GenBank/DDBJ databases">
        <authorList>
            <person name="Varghese N."/>
            <person name="Submissions S."/>
        </authorList>
    </citation>
    <scope>NUCLEOTIDE SEQUENCE [LARGE SCALE GENOMIC DNA]</scope>
    <source>
        <strain evidence="10">NLAE-zl-G277</strain>
    </source>
</reference>
<dbReference type="EMBL" id="FOIM01000003">
    <property type="protein sequence ID" value="SET23378.1"/>
    <property type="molecule type" value="Genomic_DNA"/>
</dbReference>
<organism evidence="9 10">
    <name type="scientific">Enterocloster lavalensis</name>
    <dbReference type="NCBI Taxonomy" id="460384"/>
    <lineage>
        <taxon>Bacteria</taxon>
        <taxon>Bacillati</taxon>
        <taxon>Bacillota</taxon>
        <taxon>Clostridia</taxon>
        <taxon>Lachnospirales</taxon>
        <taxon>Lachnospiraceae</taxon>
        <taxon>Enterocloster</taxon>
    </lineage>
</organism>
<dbReference type="GO" id="GO:0008982">
    <property type="term" value="F:protein-N(PI)-phosphohistidine-sugar phosphotransferase activity"/>
    <property type="evidence" value="ECO:0007669"/>
    <property type="project" value="InterPro"/>
</dbReference>
<evidence type="ECO:0000256" key="4">
    <source>
        <dbReference type="ARBA" id="ARBA00022597"/>
    </source>
</evidence>
<dbReference type="GO" id="GO:0016301">
    <property type="term" value="F:kinase activity"/>
    <property type="evidence" value="ECO:0007669"/>
    <property type="project" value="UniProtKB-KW"/>
</dbReference>
<dbReference type="InterPro" id="IPR004720">
    <property type="entry name" value="PTS_IIB_sorbose-sp"/>
</dbReference>
<evidence type="ECO:0000256" key="5">
    <source>
        <dbReference type="ARBA" id="ARBA00022679"/>
    </source>
</evidence>
<sequence>MAEPNIIAFRIDERLIHGQGQLWIKALGVNTVIVANDSASEDSMQQKLMKAVVPKTIAMRFFSVQHTCDVIMKASPKQSIFIVCKTPEDALKLVAGGVPVKEINVGNIHHGPGKEEVSKYIALGPEDKAALRELRDKYGVVFNTRATASGDDGSAKVDLNKFL</sequence>
<keyword evidence="4" id="KW-0762">Sugar transport</keyword>
<dbReference type="Gene3D" id="3.40.35.10">
    <property type="entry name" value="Phosphotransferase system, sorbose subfamily IIB component"/>
    <property type="match status" value="1"/>
</dbReference>
<evidence type="ECO:0000259" key="8">
    <source>
        <dbReference type="PROSITE" id="PS51101"/>
    </source>
</evidence>
<dbReference type="GeneID" id="93278432"/>
<dbReference type="SUPFAM" id="SSF52728">
    <property type="entry name" value="PTS IIb component"/>
    <property type="match status" value="1"/>
</dbReference>
<dbReference type="GO" id="GO:0009401">
    <property type="term" value="P:phosphoenolpyruvate-dependent sugar phosphotransferase system"/>
    <property type="evidence" value="ECO:0007669"/>
    <property type="project" value="UniProtKB-KW"/>
</dbReference>
<dbReference type="AlphaFoldDB" id="A0A1I0CUF8"/>
<keyword evidence="6" id="KW-0598">Phosphotransferase system</keyword>
<gene>
    <name evidence="9" type="ORF">SAMN05216313_103174</name>
</gene>
<proteinExistence type="predicted"/>
<dbReference type="RefSeq" id="WP_092361104.1">
    <property type="nucleotide sequence ID" value="NZ_DAINWJ010000177.1"/>
</dbReference>
<dbReference type="STRING" id="460384.SAMN05216313_103174"/>
<dbReference type="Pfam" id="PF03830">
    <property type="entry name" value="PTSIIB_sorb"/>
    <property type="match status" value="1"/>
</dbReference>
<dbReference type="PROSITE" id="PS51101">
    <property type="entry name" value="PTS_EIIB_TYPE_4"/>
    <property type="match status" value="1"/>
</dbReference>
<evidence type="ECO:0000256" key="1">
    <source>
        <dbReference type="ARBA" id="ARBA00004496"/>
    </source>
</evidence>
<comment type="subcellular location">
    <subcellularLocation>
        <location evidence="1">Cytoplasm</location>
    </subcellularLocation>
</comment>
<evidence type="ECO:0000313" key="10">
    <source>
        <dbReference type="Proteomes" id="UP000198508"/>
    </source>
</evidence>
<accession>A0A1I0CUF8</accession>
<dbReference type="InterPro" id="IPR036667">
    <property type="entry name" value="PTS_IIB_sorbose-sp_sf"/>
</dbReference>
<keyword evidence="2" id="KW-0813">Transport</keyword>
<evidence type="ECO:0000256" key="3">
    <source>
        <dbReference type="ARBA" id="ARBA00022490"/>
    </source>
</evidence>
<keyword evidence="10" id="KW-1185">Reference proteome</keyword>
<keyword evidence="5" id="KW-0808">Transferase</keyword>
<keyword evidence="7" id="KW-0418">Kinase</keyword>
<feature type="domain" description="PTS EIIB type-4" evidence="8">
    <location>
        <begin position="2"/>
        <end position="163"/>
    </location>
</feature>
<evidence type="ECO:0000256" key="6">
    <source>
        <dbReference type="ARBA" id="ARBA00022683"/>
    </source>
</evidence>
<evidence type="ECO:0000256" key="2">
    <source>
        <dbReference type="ARBA" id="ARBA00022448"/>
    </source>
</evidence>
<dbReference type="CDD" id="cd00001">
    <property type="entry name" value="PTS_IIB_man"/>
    <property type="match status" value="1"/>
</dbReference>
<protein>
    <submittedName>
        <fullName evidence="9">PTS system, N-acetylgalactosamine-specific IIB component</fullName>
    </submittedName>
</protein>
<evidence type="ECO:0000313" key="9">
    <source>
        <dbReference type="EMBL" id="SET23378.1"/>
    </source>
</evidence>
<dbReference type="Proteomes" id="UP000198508">
    <property type="component" value="Unassembled WGS sequence"/>
</dbReference>